<evidence type="ECO:0000313" key="3">
    <source>
        <dbReference type="Proteomes" id="UP000192333"/>
    </source>
</evidence>
<dbReference type="RefSeq" id="WP_084121468.1">
    <property type="nucleotide sequence ID" value="NZ_LT838813.1"/>
</dbReference>
<keyword evidence="1" id="KW-0732">Signal</keyword>
<feature type="signal peptide" evidence="1">
    <location>
        <begin position="1"/>
        <end position="21"/>
    </location>
</feature>
<dbReference type="AlphaFoldDB" id="A0A1W2H7Z8"/>
<feature type="chain" id="PRO_5012145092" description="DUF2911 domain-containing protein" evidence="1">
    <location>
        <begin position="22"/>
        <end position="283"/>
    </location>
</feature>
<gene>
    <name evidence="2" type="ORF">SAMN00777080_3302</name>
</gene>
<dbReference type="OrthoDB" id="978542at2"/>
<reference evidence="3" key="1">
    <citation type="submission" date="2017-04" db="EMBL/GenBank/DDBJ databases">
        <authorList>
            <person name="Varghese N."/>
            <person name="Submissions S."/>
        </authorList>
    </citation>
    <scope>NUCLEOTIDE SEQUENCE [LARGE SCALE GENOMIC DNA]</scope>
    <source>
        <strain evidence="3">DSM 16537</strain>
    </source>
</reference>
<evidence type="ECO:0000256" key="1">
    <source>
        <dbReference type="SAM" id="SignalP"/>
    </source>
</evidence>
<proteinExistence type="predicted"/>
<dbReference type="InterPro" id="IPR011990">
    <property type="entry name" value="TPR-like_helical_dom_sf"/>
</dbReference>
<dbReference type="InterPro" id="IPR021314">
    <property type="entry name" value="DUF2911"/>
</dbReference>
<sequence>MKSKSILLQLILFSLFFTELAAQQIQMPQASPAASISQKIGLTDVNIEYSRPSTKGRKIFGELVPYGEVWRTGANAATIITFKTKVKIEGNEVPEGSYALYSIPGKTEWTIILSSNTKLWGAVGYDSSDDVLRFKVKPGKTGQKYETMEINFVDITDTGTSVAIKWENTRVKFRIETEVDSIVMQQIKELVIDQEPQNPGLYYQAANYYFTNNKDMPKAYEWITKSVNDDPKYWTMHLKAKIELALGMKKEAIDSATKSMEMAREAKNPDYVGLNERLIKSIK</sequence>
<keyword evidence="3" id="KW-1185">Reference proteome</keyword>
<dbReference type="Gene3D" id="1.25.40.10">
    <property type="entry name" value="Tetratricopeptide repeat domain"/>
    <property type="match status" value="1"/>
</dbReference>
<accession>A0A1W2H7Z8</accession>
<protein>
    <recommendedName>
        <fullName evidence="4">DUF2911 domain-containing protein</fullName>
    </recommendedName>
</protein>
<dbReference type="Proteomes" id="UP000192333">
    <property type="component" value="Chromosome I"/>
</dbReference>
<organism evidence="2 3">
    <name type="scientific">Aquiflexum balticum DSM 16537</name>
    <dbReference type="NCBI Taxonomy" id="758820"/>
    <lineage>
        <taxon>Bacteria</taxon>
        <taxon>Pseudomonadati</taxon>
        <taxon>Bacteroidota</taxon>
        <taxon>Cytophagia</taxon>
        <taxon>Cytophagales</taxon>
        <taxon>Cyclobacteriaceae</taxon>
        <taxon>Aquiflexum</taxon>
    </lineage>
</organism>
<dbReference type="EMBL" id="LT838813">
    <property type="protein sequence ID" value="SMD44676.1"/>
    <property type="molecule type" value="Genomic_DNA"/>
</dbReference>
<dbReference type="STRING" id="758820.SAMN00777080_3302"/>
<dbReference type="SUPFAM" id="SSF48452">
    <property type="entry name" value="TPR-like"/>
    <property type="match status" value="1"/>
</dbReference>
<evidence type="ECO:0008006" key="4">
    <source>
        <dbReference type="Google" id="ProtNLM"/>
    </source>
</evidence>
<evidence type="ECO:0000313" key="2">
    <source>
        <dbReference type="EMBL" id="SMD44676.1"/>
    </source>
</evidence>
<name>A0A1W2H7Z8_9BACT</name>
<dbReference type="Pfam" id="PF11138">
    <property type="entry name" value="DUF2911"/>
    <property type="match status" value="1"/>
</dbReference>